<dbReference type="SUPFAM" id="SSF48371">
    <property type="entry name" value="ARM repeat"/>
    <property type="match status" value="1"/>
</dbReference>
<dbReference type="InterPro" id="IPR017972">
    <property type="entry name" value="Cyt_P450_CS"/>
</dbReference>
<dbReference type="InterPro" id="IPR050476">
    <property type="entry name" value="Insect_CytP450_Detox"/>
</dbReference>
<dbReference type="PANTHER" id="PTHR24292:SF54">
    <property type="entry name" value="CYP9F3-RELATED"/>
    <property type="match status" value="1"/>
</dbReference>
<dbReference type="InterPro" id="IPR036396">
    <property type="entry name" value="Cyt_P450_sf"/>
</dbReference>
<dbReference type="PROSITE" id="PS00086">
    <property type="entry name" value="CYTOCHROME_P450"/>
    <property type="match status" value="1"/>
</dbReference>
<comment type="subcellular location">
    <subcellularLocation>
        <location evidence="3">Endoplasmic reticulum membrane</location>
        <topology evidence="3">Peripheral membrane protein</topology>
    </subcellularLocation>
    <subcellularLocation>
        <location evidence="2">Microsome membrane</location>
        <topology evidence="2">Peripheral membrane protein</topology>
    </subcellularLocation>
</comment>
<dbReference type="PRINTS" id="PR00385">
    <property type="entry name" value="P450"/>
</dbReference>
<comment type="caution">
    <text evidence="16">The sequence shown here is derived from an EMBL/GenBank/DDBJ whole genome shotgun (WGS) entry which is preliminary data.</text>
</comment>
<evidence type="ECO:0000256" key="3">
    <source>
        <dbReference type="ARBA" id="ARBA00004406"/>
    </source>
</evidence>
<dbReference type="SUPFAM" id="SSF48264">
    <property type="entry name" value="Cytochrome P450"/>
    <property type="match status" value="1"/>
</dbReference>
<dbReference type="EC" id="1.14.14.1" evidence="5"/>
<evidence type="ECO:0000256" key="15">
    <source>
        <dbReference type="PIRSR" id="PIRSR602401-1"/>
    </source>
</evidence>
<comment type="similarity">
    <text evidence="4">Belongs to the cytochrome P450 family.</text>
</comment>
<sequence>MRQSYAKTLQFFYDKYRDEKYVGIFQARRPALLLIDLDIVKAVLSKDFNNFSDRISVGTDTQREPLLRNLANMSGSEWQEMRHIVTPTFSSAKMKAMFPLIADCAKTLKAVLIQESGVDIEVPNLMCRFTTDIIGSCAFGVDPGSLKNKQSPFLIMSQKMFKADRSTILKRYCRAFCPRLFKFLNLRTYSYNVEVFFTDIINQVLTDRRATGTQRSDFLQLMLNVQKTETGFPMTDELITSNSFIFMLAGLETSATTLSFCLYELARNVDLQNRLRTEIKESLERYNGLNYEAVCTMRLAAQTYLETLRLHPPTPLTSRLCTVPCALPGTDLNMKAREAVIIPVHCIQTDSKYFPNPNKFDPDRFRDDLNPKGFIAFGDGPRSCPGARYAQLMVVAGLATILDNFFVEPCARTTPTIHYDPRSVLEHEVLRAISEGNFIEECLHIFIDFCNDTADFRNCIEPNVPLSLLERRSELEVRMHKSGEMNLSPSLRFHKPPPSAALVAAIADVLHNVTAYKSAPVQLWNERGLYRVLFRCTAWPRGSISEVYRVRMSSCRALATAALVKCVRVSLAGTKDCLYNLIGTLTPVVEEEYDRECISSRTQGLYLLAALLPETSASEVVWCELKKNSALLHLMLYALECENLDFQETGMHCLTQLTRSISHKRNKDNAKEEFYIDFLNNIKSSRSKRLPHKFSAGDNASADCQPEYMIEDIIKILIDIYRQNMDIKKCLSSQDDKWTLVCSCLCSVLSVSARARMYCVHRHFTGTLLQSLQTLRDTLSLQGKPVDVIKNADNEPILITLNWVLTLITCLMLECSPAKERIAEDIATSLIRLWPWCMITEQLRDTIMRLLVTFTNECPRAWASMCSCVGGRSLLNEICSLVSKEAARPRPTVTLQYSLRILRHCLPHHHCRTIIIKHEVLNCICKLRARGGHGSTAASEEWTKLCEAMARYPDGATAVLATISLPALKPTPARLLPALAHAAHHHRLTFLQSPDLLELLSGCLHTGDMAEIVSAARAVWALAANNHRAKLVLRSAGITSAVQSTMQRLQKHSNDVSTQRALELLTYIQTVLQTT</sequence>
<keyword evidence="6 15" id="KW-0349">Heme</keyword>
<dbReference type="GO" id="GO:0005506">
    <property type="term" value="F:iron ion binding"/>
    <property type="evidence" value="ECO:0007669"/>
    <property type="project" value="InterPro"/>
</dbReference>
<dbReference type="FunFam" id="1.10.630.10:FF:000182">
    <property type="entry name" value="Cytochrome P450 3A4"/>
    <property type="match status" value="1"/>
</dbReference>
<proteinExistence type="inferred from homology"/>
<dbReference type="Proteomes" id="UP000838756">
    <property type="component" value="Unassembled WGS sequence"/>
</dbReference>
<dbReference type="Gene3D" id="1.10.630.10">
    <property type="entry name" value="Cytochrome P450"/>
    <property type="match status" value="1"/>
</dbReference>
<keyword evidence="9" id="KW-0492">Microsome</keyword>
<dbReference type="AlphaFoldDB" id="A0A8S4S412"/>
<evidence type="ECO:0000256" key="5">
    <source>
        <dbReference type="ARBA" id="ARBA00012109"/>
    </source>
</evidence>
<evidence type="ECO:0000256" key="4">
    <source>
        <dbReference type="ARBA" id="ARBA00010617"/>
    </source>
</evidence>
<name>A0A8S4S412_9NEOP</name>
<dbReference type="PANTHER" id="PTHR24292">
    <property type="entry name" value="CYTOCHROME P450"/>
    <property type="match status" value="1"/>
</dbReference>
<keyword evidence="8" id="KW-0256">Endoplasmic reticulum</keyword>
<keyword evidence="17" id="KW-1185">Reference proteome</keyword>
<keyword evidence="7 15" id="KW-0479">Metal-binding</keyword>
<comment type="catalytic activity">
    <reaction evidence="14">
        <text>an organic molecule + reduced [NADPH--hemoprotein reductase] + O2 = an alcohol + oxidized [NADPH--hemoprotein reductase] + H2O + H(+)</text>
        <dbReference type="Rhea" id="RHEA:17149"/>
        <dbReference type="Rhea" id="RHEA-COMP:11964"/>
        <dbReference type="Rhea" id="RHEA-COMP:11965"/>
        <dbReference type="ChEBI" id="CHEBI:15377"/>
        <dbReference type="ChEBI" id="CHEBI:15378"/>
        <dbReference type="ChEBI" id="CHEBI:15379"/>
        <dbReference type="ChEBI" id="CHEBI:30879"/>
        <dbReference type="ChEBI" id="CHEBI:57618"/>
        <dbReference type="ChEBI" id="CHEBI:58210"/>
        <dbReference type="ChEBI" id="CHEBI:142491"/>
        <dbReference type="EC" id="1.14.14.1"/>
    </reaction>
</comment>
<dbReference type="EMBL" id="CAKXAJ010026019">
    <property type="protein sequence ID" value="CAH2251028.1"/>
    <property type="molecule type" value="Genomic_DNA"/>
</dbReference>
<evidence type="ECO:0000256" key="1">
    <source>
        <dbReference type="ARBA" id="ARBA00001971"/>
    </source>
</evidence>
<evidence type="ECO:0000256" key="10">
    <source>
        <dbReference type="ARBA" id="ARBA00023002"/>
    </source>
</evidence>
<dbReference type="GO" id="GO:0020037">
    <property type="term" value="F:heme binding"/>
    <property type="evidence" value="ECO:0007669"/>
    <property type="project" value="InterPro"/>
</dbReference>
<organism evidence="16 17">
    <name type="scientific">Pararge aegeria aegeria</name>
    <dbReference type="NCBI Taxonomy" id="348720"/>
    <lineage>
        <taxon>Eukaryota</taxon>
        <taxon>Metazoa</taxon>
        <taxon>Ecdysozoa</taxon>
        <taxon>Arthropoda</taxon>
        <taxon>Hexapoda</taxon>
        <taxon>Insecta</taxon>
        <taxon>Pterygota</taxon>
        <taxon>Neoptera</taxon>
        <taxon>Endopterygota</taxon>
        <taxon>Lepidoptera</taxon>
        <taxon>Glossata</taxon>
        <taxon>Ditrysia</taxon>
        <taxon>Papilionoidea</taxon>
        <taxon>Nymphalidae</taxon>
        <taxon>Satyrinae</taxon>
        <taxon>Satyrini</taxon>
        <taxon>Parargina</taxon>
        <taxon>Pararge</taxon>
    </lineage>
</organism>
<keyword evidence="13" id="KW-0472">Membrane</keyword>
<dbReference type="GO" id="GO:0016712">
    <property type="term" value="F:oxidoreductase activity, acting on paired donors, with incorporation or reduction of molecular oxygen, reduced flavin or flavoprotein as one donor, and incorporation of one atom of oxygen"/>
    <property type="evidence" value="ECO:0007669"/>
    <property type="project" value="UniProtKB-EC"/>
</dbReference>
<dbReference type="InterPro" id="IPR001128">
    <property type="entry name" value="Cyt_P450"/>
</dbReference>
<evidence type="ECO:0000313" key="16">
    <source>
        <dbReference type="EMBL" id="CAH2251028.1"/>
    </source>
</evidence>
<evidence type="ECO:0000256" key="14">
    <source>
        <dbReference type="ARBA" id="ARBA00047827"/>
    </source>
</evidence>
<comment type="cofactor">
    <cofactor evidence="1 15">
        <name>heme</name>
        <dbReference type="ChEBI" id="CHEBI:30413"/>
    </cofactor>
</comment>
<dbReference type="GO" id="GO:0005789">
    <property type="term" value="C:endoplasmic reticulum membrane"/>
    <property type="evidence" value="ECO:0007669"/>
    <property type="project" value="UniProtKB-SubCell"/>
</dbReference>
<dbReference type="InterPro" id="IPR002401">
    <property type="entry name" value="Cyt_P450_E_grp-I"/>
</dbReference>
<evidence type="ECO:0000313" key="17">
    <source>
        <dbReference type="Proteomes" id="UP000838756"/>
    </source>
</evidence>
<evidence type="ECO:0000256" key="13">
    <source>
        <dbReference type="ARBA" id="ARBA00023136"/>
    </source>
</evidence>
<evidence type="ECO:0000256" key="7">
    <source>
        <dbReference type="ARBA" id="ARBA00022723"/>
    </source>
</evidence>
<feature type="binding site" description="axial binding residue" evidence="15">
    <location>
        <position position="384"/>
    </location>
    <ligand>
        <name>heme</name>
        <dbReference type="ChEBI" id="CHEBI:30413"/>
    </ligand>
    <ligandPart>
        <name>Fe</name>
        <dbReference type="ChEBI" id="CHEBI:18248"/>
    </ligandPart>
</feature>
<evidence type="ECO:0000256" key="12">
    <source>
        <dbReference type="ARBA" id="ARBA00023033"/>
    </source>
</evidence>
<keyword evidence="11 15" id="KW-0408">Iron</keyword>
<dbReference type="OrthoDB" id="2789670at2759"/>
<dbReference type="InterPro" id="IPR016024">
    <property type="entry name" value="ARM-type_fold"/>
</dbReference>
<evidence type="ECO:0000256" key="6">
    <source>
        <dbReference type="ARBA" id="ARBA00022617"/>
    </source>
</evidence>
<evidence type="ECO:0000256" key="11">
    <source>
        <dbReference type="ARBA" id="ARBA00023004"/>
    </source>
</evidence>
<evidence type="ECO:0000256" key="2">
    <source>
        <dbReference type="ARBA" id="ARBA00004174"/>
    </source>
</evidence>
<dbReference type="PRINTS" id="PR00463">
    <property type="entry name" value="EP450I"/>
</dbReference>
<protein>
    <recommendedName>
        <fullName evidence="5">unspecific monooxygenase</fullName>
        <ecNumber evidence="5">1.14.14.1</ecNumber>
    </recommendedName>
</protein>
<reference evidence="16" key="1">
    <citation type="submission" date="2022-03" db="EMBL/GenBank/DDBJ databases">
        <authorList>
            <person name="Lindestad O."/>
        </authorList>
    </citation>
    <scope>NUCLEOTIDE SEQUENCE</scope>
</reference>
<accession>A0A8S4S412</accession>
<gene>
    <name evidence="16" type="primary">jg11792</name>
    <name evidence="16" type="ORF">PAEG_LOCUS22154</name>
</gene>
<dbReference type="Pfam" id="PF00067">
    <property type="entry name" value="p450"/>
    <property type="match status" value="1"/>
</dbReference>
<evidence type="ECO:0000256" key="9">
    <source>
        <dbReference type="ARBA" id="ARBA00022848"/>
    </source>
</evidence>
<dbReference type="CDD" id="cd11056">
    <property type="entry name" value="CYP6-like"/>
    <property type="match status" value="1"/>
</dbReference>
<keyword evidence="12" id="KW-0503">Monooxygenase</keyword>
<keyword evidence="10" id="KW-0560">Oxidoreductase</keyword>
<evidence type="ECO:0000256" key="8">
    <source>
        <dbReference type="ARBA" id="ARBA00022824"/>
    </source>
</evidence>